<dbReference type="Pfam" id="PF12947">
    <property type="entry name" value="EGF_3"/>
    <property type="match status" value="3"/>
</dbReference>
<evidence type="ECO:0000256" key="2">
    <source>
        <dbReference type="ARBA" id="ARBA00004613"/>
    </source>
</evidence>
<evidence type="ECO:0000256" key="6">
    <source>
        <dbReference type="ARBA" id="ARBA00022737"/>
    </source>
</evidence>
<evidence type="ECO:0000256" key="9">
    <source>
        <dbReference type="ARBA" id="ARBA00023180"/>
    </source>
</evidence>
<evidence type="ECO:0000256" key="10">
    <source>
        <dbReference type="PROSITE-ProRule" id="PRU00076"/>
    </source>
</evidence>
<dbReference type="Gene3D" id="2.60.40.10">
    <property type="entry name" value="Immunoglobulins"/>
    <property type="match status" value="1"/>
</dbReference>
<reference evidence="15" key="2">
    <citation type="submission" date="2021-01" db="UniProtKB">
        <authorList>
            <consortium name="EnsemblMetazoa"/>
        </authorList>
    </citation>
    <scope>IDENTIFICATION</scope>
</reference>
<keyword evidence="16" id="KW-1185">Reference proteome</keyword>
<dbReference type="CDD" id="cd00054">
    <property type="entry name" value="EGF_CA"/>
    <property type="match status" value="6"/>
</dbReference>
<dbReference type="InterPro" id="IPR003886">
    <property type="entry name" value="NIDO_dom"/>
</dbReference>
<evidence type="ECO:0000313" key="16">
    <source>
        <dbReference type="Proteomes" id="UP000007110"/>
    </source>
</evidence>
<dbReference type="GO" id="GO:0016020">
    <property type="term" value="C:membrane"/>
    <property type="evidence" value="ECO:0007669"/>
    <property type="project" value="UniProtKB-SubCell"/>
</dbReference>
<dbReference type="InterPro" id="IPR052235">
    <property type="entry name" value="Nephronectin_domain"/>
</dbReference>
<evidence type="ECO:0000256" key="3">
    <source>
        <dbReference type="ARBA" id="ARBA00022525"/>
    </source>
</evidence>
<sequence>MPSPLQDEYDISDNNLIQALKSRLNRADSELSDINPIAALKITWEGIQPPGSQPGQESNTYQAVVFTDGKQTGVMMNYQAGDLQWLTQSKPLPARVGYSNIDDVINLYEDTDQNTIYNSYRRDLVTGNTGQTGSYIYRLDLNGADFVNPCVECLMWYENDLNVTYNYLAASVCPCSSRQAATDVNFRKCTFPRNNDPDFSRASYSSVNCYQSTTDGDEGFRCNYINDALVTDYQNLWESSNFQALLLAKSLRNNDALYNEWKSEDVVPRQMCCERAILSEGYCDLYEERRPQASCDGYYPPNGAQGSGDPHFLTFDGRMYSFNGFGEYIMMQYNNNDPFVLQTRTGAAFRNGEPVNTGTVFAGFAATQGITNVSFTLNDDRTELLLSVNQTSVDITSLEADGYDSADPTFSLYSDDEAAESETAIIVTFKLPDIPSSGLRVVFRAGILLGNSFVPREYATGGIGNGLFGLMNGDKNDDFQYRDGTIIMDTAERNLTERDIFEFGQSWMISPSESLFDYGDRDWSHYNDPSYVPPFLFELIEADPELAAQALAFCGDSEACLFDSLAVDPSVGLDTLSSNNAFDILLSDLNNFPPNITSVIETSSTDALSESGILRVTVNQTVTLQITASDPNDGDVVQYSLQGALPGATIDQNTGLFTWTPPSLDVSMIEIVATDDFGASSLLAYKVRVCQCSNDGVCNFDILAANQDLNNNGFTVVTCTCEVGWSGDHCGVDFDSCQGSPCYEGVFCSDEPPPSLMPVCGPCPPSLTGDGLTCFDVDECANDTLNECDQNCHNRLNGYDCSCNDSFTLDMDQRRCNDIDECILGTHGCQNNSLCNNTIGSYQCYCEVGFSPITNDNVNCEDIDECTVDSPCDADATCGNNEGSFICTCNEGYVGDGTTCTDMNECLDESLNDCASQATCVNSRGSFSCACDGGWVGNGTYCEDANECFTNRDDCSDDATCENNPGSYFCTCNEGYVGNGITCFDIDECASEEDNCTMSALCVNTNGSFECQCADGYIQNLQGECEDENECVNNPCHMDAQCVNTNGSFVCSCNEGLQGSGLICEDIDECTLETHDCQQSCINDSPGFNCSCFSGFILTNDNKTCMVTESCDLECGTGVCINSTEEEICVCDQTGYEFNSTINNCTDIDECIGENLCEMNCINIPGGYDCSCGEKFLLQADGRGCSDRDECLDGTHTCDTNAACSNKDGGFTCTCNKATWEMEQFV</sequence>
<keyword evidence="7" id="KW-0472">Membrane</keyword>
<dbReference type="AlphaFoldDB" id="A0A7M7P3Q1"/>
<dbReference type="InterPro" id="IPR009030">
    <property type="entry name" value="Growth_fac_rcpt_cys_sf"/>
</dbReference>
<dbReference type="PROSITE" id="PS00022">
    <property type="entry name" value="EGF_1"/>
    <property type="match status" value="1"/>
</dbReference>
<evidence type="ECO:0000256" key="1">
    <source>
        <dbReference type="ARBA" id="ARBA00004370"/>
    </source>
</evidence>
<organism evidence="15 16">
    <name type="scientific">Strongylocentrotus purpuratus</name>
    <name type="common">Purple sea urchin</name>
    <dbReference type="NCBI Taxonomy" id="7668"/>
    <lineage>
        <taxon>Eukaryota</taxon>
        <taxon>Metazoa</taxon>
        <taxon>Echinodermata</taxon>
        <taxon>Eleutherozoa</taxon>
        <taxon>Echinozoa</taxon>
        <taxon>Echinoidea</taxon>
        <taxon>Euechinoidea</taxon>
        <taxon>Echinacea</taxon>
        <taxon>Camarodonta</taxon>
        <taxon>Echinidea</taxon>
        <taxon>Strongylocentrotidae</taxon>
        <taxon>Strongylocentrotus</taxon>
    </lineage>
</organism>
<feature type="domain" description="EGF-like" evidence="11">
    <location>
        <begin position="818"/>
        <end position="861"/>
    </location>
</feature>
<dbReference type="FunFam" id="2.10.25.10:FF:000038">
    <property type="entry name" value="Fibrillin 2"/>
    <property type="match status" value="6"/>
</dbReference>
<evidence type="ECO:0000259" key="13">
    <source>
        <dbReference type="PROSITE" id="PS51220"/>
    </source>
</evidence>
<evidence type="ECO:0000256" key="8">
    <source>
        <dbReference type="ARBA" id="ARBA00023157"/>
    </source>
</evidence>
<dbReference type="Proteomes" id="UP000007110">
    <property type="component" value="Unassembled WGS sequence"/>
</dbReference>
<dbReference type="EnsemblMetazoa" id="XM_030989103">
    <property type="protein sequence ID" value="XP_030844963"/>
    <property type="gene ID" value="LOC115925381"/>
</dbReference>
<evidence type="ECO:0000256" key="5">
    <source>
        <dbReference type="ARBA" id="ARBA00022729"/>
    </source>
</evidence>
<evidence type="ECO:0000256" key="4">
    <source>
        <dbReference type="ARBA" id="ARBA00022536"/>
    </source>
</evidence>
<evidence type="ECO:0000256" key="7">
    <source>
        <dbReference type="ARBA" id="ARBA00023136"/>
    </source>
</evidence>
<dbReference type="InterPro" id="IPR013783">
    <property type="entry name" value="Ig-like_fold"/>
</dbReference>
<dbReference type="SMART" id="SM00181">
    <property type="entry name" value="EGF"/>
    <property type="match status" value="13"/>
</dbReference>
<feature type="domain" description="AMOP" evidence="12">
    <location>
        <begin position="145"/>
        <end position="290"/>
    </location>
</feature>
<dbReference type="InterPro" id="IPR015919">
    <property type="entry name" value="Cadherin-like_sf"/>
</dbReference>
<dbReference type="GO" id="GO:0005509">
    <property type="term" value="F:calcium ion binding"/>
    <property type="evidence" value="ECO:0007669"/>
    <property type="project" value="InterPro"/>
</dbReference>
<dbReference type="GO" id="GO:0007160">
    <property type="term" value="P:cell-matrix adhesion"/>
    <property type="evidence" value="ECO:0007669"/>
    <property type="project" value="InterPro"/>
</dbReference>
<name>A0A7M7P3Q1_STRPU</name>
<dbReference type="SUPFAM" id="SSF49313">
    <property type="entry name" value="Cadherin-like"/>
    <property type="match status" value="1"/>
</dbReference>
<dbReference type="GO" id="GO:0071944">
    <property type="term" value="C:cell periphery"/>
    <property type="evidence" value="ECO:0007669"/>
    <property type="project" value="UniProtKB-ARBA"/>
</dbReference>
<feature type="domain" description="EGF-like" evidence="11">
    <location>
        <begin position="1027"/>
        <end position="1065"/>
    </location>
</feature>
<dbReference type="Pfam" id="PF05345">
    <property type="entry name" value="He_PIG"/>
    <property type="match status" value="1"/>
</dbReference>
<dbReference type="FunFam" id="2.10.25.10:FF:000014">
    <property type="entry name" value="Latent-transforming growth factor beta-binding protein 3"/>
    <property type="match status" value="1"/>
</dbReference>
<feature type="domain" description="VWFD" evidence="14">
    <location>
        <begin position="302"/>
        <end position="515"/>
    </location>
</feature>
<comment type="subcellular location">
    <subcellularLocation>
        <location evidence="1">Membrane</location>
    </subcellularLocation>
    <subcellularLocation>
        <location evidence="2">Secreted</location>
    </subcellularLocation>
</comment>
<dbReference type="InterPro" id="IPR024731">
    <property type="entry name" value="NELL2-like_EGF"/>
</dbReference>
<dbReference type="PROSITE" id="PS50856">
    <property type="entry name" value="AMOP"/>
    <property type="match status" value="1"/>
</dbReference>
<dbReference type="InterPro" id="IPR001881">
    <property type="entry name" value="EGF-like_Ca-bd_dom"/>
</dbReference>
<dbReference type="InterPro" id="IPR001846">
    <property type="entry name" value="VWF_type-D"/>
</dbReference>
<dbReference type="InterPro" id="IPR000152">
    <property type="entry name" value="EGF-type_Asp/Asn_hydroxyl_site"/>
</dbReference>
<dbReference type="GO" id="GO:0005576">
    <property type="term" value="C:extracellular region"/>
    <property type="evidence" value="ECO:0007669"/>
    <property type="project" value="UniProtKB-SubCell"/>
</dbReference>
<dbReference type="PANTHER" id="PTHR24050:SF28">
    <property type="entry name" value="UROMODULIN-LIKE"/>
    <property type="match status" value="1"/>
</dbReference>
<accession>A0A7M7P3Q1</accession>
<dbReference type="PROSITE" id="PS01186">
    <property type="entry name" value="EGF_2"/>
    <property type="match status" value="6"/>
</dbReference>
<dbReference type="PROSITE" id="PS00010">
    <property type="entry name" value="ASX_HYDROXYL"/>
    <property type="match status" value="8"/>
</dbReference>
<evidence type="ECO:0000313" key="15">
    <source>
        <dbReference type="EnsemblMetazoa" id="XP_030844963"/>
    </source>
</evidence>
<feature type="domain" description="EGF-like" evidence="11">
    <location>
        <begin position="985"/>
        <end position="1026"/>
    </location>
</feature>
<proteinExistence type="predicted"/>
<evidence type="ECO:0000259" key="11">
    <source>
        <dbReference type="PROSITE" id="PS50026"/>
    </source>
</evidence>
<dbReference type="PROSITE" id="PS50026">
    <property type="entry name" value="EGF_3"/>
    <property type="match status" value="6"/>
</dbReference>
<dbReference type="Gene3D" id="2.10.25.10">
    <property type="entry name" value="Laminin"/>
    <property type="match status" value="11"/>
</dbReference>
<dbReference type="RefSeq" id="XP_030844963.1">
    <property type="nucleotide sequence ID" value="XM_030989103.1"/>
</dbReference>
<feature type="domain" description="EGF-like" evidence="11">
    <location>
        <begin position="944"/>
        <end position="984"/>
    </location>
</feature>
<evidence type="ECO:0000259" key="12">
    <source>
        <dbReference type="PROSITE" id="PS50856"/>
    </source>
</evidence>
<dbReference type="SMART" id="SM00539">
    <property type="entry name" value="NIDO"/>
    <property type="match status" value="1"/>
</dbReference>
<feature type="domain" description="EGF-like" evidence="11">
    <location>
        <begin position="862"/>
        <end position="901"/>
    </location>
</feature>
<keyword evidence="8" id="KW-1015">Disulfide bond</keyword>
<feature type="domain" description="NIDO" evidence="13">
    <location>
        <begin position="1"/>
        <end position="142"/>
    </location>
</feature>
<dbReference type="PROSITE" id="PS51220">
    <property type="entry name" value="NIDO"/>
    <property type="match status" value="1"/>
</dbReference>
<dbReference type="Pfam" id="PF07645">
    <property type="entry name" value="EGF_CA"/>
    <property type="match status" value="7"/>
</dbReference>
<protein>
    <submittedName>
        <fullName evidence="15">Uncharacterized protein</fullName>
    </submittedName>
</protein>
<feature type="domain" description="EGF-like" evidence="11">
    <location>
        <begin position="902"/>
        <end position="943"/>
    </location>
</feature>
<comment type="caution">
    <text evidence="10">Lacks conserved residue(s) required for the propagation of feature annotation.</text>
</comment>
<keyword evidence="9" id="KW-0325">Glycoprotein</keyword>
<dbReference type="SUPFAM" id="SSF57184">
    <property type="entry name" value="Growth factor receptor domain"/>
    <property type="match status" value="4"/>
</dbReference>
<dbReference type="InterPro" id="IPR049883">
    <property type="entry name" value="NOTCH1_EGF-like"/>
</dbReference>
<dbReference type="PROSITE" id="PS01187">
    <property type="entry name" value="EGF_CA"/>
    <property type="match status" value="3"/>
</dbReference>
<keyword evidence="4 10" id="KW-0245">EGF-like domain</keyword>
<dbReference type="PROSITE" id="PS51233">
    <property type="entry name" value="VWFD"/>
    <property type="match status" value="1"/>
</dbReference>
<keyword evidence="6" id="KW-0677">Repeat</keyword>
<dbReference type="InterPro" id="IPR018097">
    <property type="entry name" value="EGF_Ca-bd_CS"/>
</dbReference>
<dbReference type="PANTHER" id="PTHR24050">
    <property type="entry name" value="PA14 DOMAIN-CONTAINING PROTEIN"/>
    <property type="match status" value="1"/>
</dbReference>
<keyword evidence="3" id="KW-0964">Secreted</keyword>
<dbReference type="GeneID" id="115925381"/>
<reference evidence="16" key="1">
    <citation type="submission" date="2015-02" db="EMBL/GenBank/DDBJ databases">
        <title>Genome sequencing for Strongylocentrotus purpuratus.</title>
        <authorList>
            <person name="Murali S."/>
            <person name="Liu Y."/>
            <person name="Vee V."/>
            <person name="English A."/>
            <person name="Wang M."/>
            <person name="Skinner E."/>
            <person name="Han Y."/>
            <person name="Muzny D.M."/>
            <person name="Worley K.C."/>
            <person name="Gibbs R.A."/>
        </authorList>
    </citation>
    <scope>NUCLEOTIDE SEQUENCE</scope>
</reference>
<dbReference type="InterPro" id="IPR000742">
    <property type="entry name" value="EGF"/>
</dbReference>
<dbReference type="SMART" id="SM00179">
    <property type="entry name" value="EGF_CA"/>
    <property type="match status" value="10"/>
</dbReference>
<keyword evidence="5" id="KW-0732">Signal</keyword>
<dbReference type="InterPro" id="IPR005533">
    <property type="entry name" value="AMOP_dom"/>
</dbReference>
<evidence type="ECO:0000259" key="14">
    <source>
        <dbReference type="PROSITE" id="PS51233"/>
    </source>
</evidence>
<dbReference type="Pfam" id="PF06119">
    <property type="entry name" value="NIDO"/>
    <property type="match status" value="1"/>
</dbReference>